<gene>
    <name evidence="1" type="ORF">E2C01_069083</name>
</gene>
<proteinExistence type="predicted"/>
<dbReference type="EMBL" id="VSRR010039533">
    <property type="protein sequence ID" value="MPC74709.1"/>
    <property type="molecule type" value="Genomic_DNA"/>
</dbReference>
<organism evidence="1 2">
    <name type="scientific">Portunus trituberculatus</name>
    <name type="common">Swimming crab</name>
    <name type="synonym">Neptunus trituberculatus</name>
    <dbReference type="NCBI Taxonomy" id="210409"/>
    <lineage>
        <taxon>Eukaryota</taxon>
        <taxon>Metazoa</taxon>
        <taxon>Ecdysozoa</taxon>
        <taxon>Arthropoda</taxon>
        <taxon>Crustacea</taxon>
        <taxon>Multicrustacea</taxon>
        <taxon>Malacostraca</taxon>
        <taxon>Eumalacostraca</taxon>
        <taxon>Eucarida</taxon>
        <taxon>Decapoda</taxon>
        <taxon>Pleocyemata</taxon>
        <taxon>Brachyura</taxon>
        <taxon>Eubrachyura</taxon>
        <taxon>Portunoidea</taxon>
        <taxon>Portunidae</taxon>
        <taxon>Portuninae</taxon>
        <taxon>Portunus</taxon>
    </lineage>
</organism>
<dbReference type="InterPro" id="IPR036691">
    <property type="entry name" value="Endo/exonu/phosph_ase_sf"/>
</dbReference>
<reference evidence="1 2" key="1">
    <citation type="submission" date="2019-05" db="EMBL/GenBank/DDBJ databases">
        <title>Another draft genome of Portunus trituberculatus and its Hox gene families provides insights of decapod evolution.</title>
        <authorList>
            <person name="Jeong J.-H."/>
            <person name="Song I."/>
            <person name="Kim S."/>
            <person name="Choi T."/>
            <person name="Kim D."/>
            <person name="Ryu S."/>
            <person name="Kim W."/>
        </authorList>
    </citation>
    <scope>NUCLEOTIDE SEQUENCE [LARGE SCALE GENOMIC DNA]</scope>
    <source>
        <tissue evidence="1">Muscle</tissue>
    </source>
</reference>
<protein>
    <submittedName>
        <fullName evidence="1">Uncharacterized protein</fullName>
    </submittedName>
</protein>
<sequence length="203" mass="23108">MCIPTYRYECDYLLRHRRGAGYPPSNTIQYLKTLKLFQNQGSRGGRSVVRPIKVTVTDRSGQTWQAEARKHTRVETPRQWFNLPSLLLSNVTSLTNKMDELIVTVRSTRADIVAITEAWQIVPEVCMMQDVQLFHHLRSERRDGGVAVYYRSTLSPSHLPVAVPAGVEALWVGVTPFSHLRHSLHHPLCCIPPPTWPDSTTTH</sequence>
<evidence type="ECO:0000313" key="1">
    <source>
        <dbReference type="EMBL" id="MPC74709.1"/>
    </source>
</evidence>
<dbReference type="SUPFAM" id="SSF56219">
    <property type="entry name" value="DNase I-like"/>
    <property type="match status" value="1"/>
</dbReference>
<accession>A0A5B7HYF7</accession>
<evidence type="ECO:0000313" key="2">
    <source>
        <dbReference type="Proteomes" id="UP000324222"/>
    </source>
</evidence>
<dbReference type="Proteomes" id="UP000324222">
    <property type="component" value="Unassembled WGS sequence"/>
</dbReference>
<dbReference type="Gene3D" id="3.60.10.10">
    <property type="entry name" value="Endonuclease/exonuclease/phosphatase"/>
    <property type="match status" value="1"/>
</dbReference>
<comment type="caution">
    <text evidence="1">The sequence shown here is derived from an EMBL/GenBank/DDBJ whole genome shotgun (WGS) entry which is preliminary data.</text>
</comment>
<dbReference type="AlphaFoldDB" id="A0A5B7HYF7"/>
<name>A0A5B7HYF7_PORTR</name>
<keyword evidence="2" id="KW-1185">Reference proteome</keyword>